<dbReference type="PANTHER" id="PTHR43794">
    <property type="entry name" value="AMINOHYDROLASE SSNA-RELATED"/>
    <property type="match status" value="1"/>
</dbReference>
<dbReference type="RefSeq" id="XP_013274574.1">
    <property type="nucleotide sequence ID" value="XM_013419120.1"/>
</dbReference>
<gene>
    <name evidence="3" type="ORF">Z518_02091</name>
</gene>
<dbReference type="STRING" id="1442369.A0A0D2HAE7"/>
<dbReference type="Gene3D" id="3.20.20.140">
    <property type="entry name" value="Metal-dependent hydrolases"/>
    <property type="match status" value="2"/>
</dbReference>
<keyword evidence="4" id="KW-1185">Reference proteome</keyword>
<dbReference type="Proteomes" id="UP000053617">
    <property type="component" value="Unassembled WGS sequence"/>
</dbReference>
<dbReference type="SUPFAM" id="SSF51556">
    <property type="entry name" value="Metallo-dependent hydrolases"/>
    <property type="match status" value="1"/>
</dbReference>
<dbReference type="GeneID" id="25290162"/>
<reference evidence="3 4" key="1">
    <citation type="submission" date="2015-01" db="EMBL/GenBank/DDBJ databases">
        <title>The Genome Sequence of Rhinocladiella mackenzie CBS 650.93.</title>
        <authorList>
            <consortium name="The Broad Institute Genomics Platform"/>
            <person name="Cuomo C."/>
            <person name="de Hoog S."/>
            <person name="Gorbushina A."/>
            <person name="Stielow B."/>
            <person name="Teixiera M."/>
            <person name="Abouelleil A."/>
            <person name="Chapman S.B."/>
            <person name="Priest M."/>
            <person name="Young S.K."/>
            <person name="Wortman J."/>
            <person name="Nusbaum C."/>
            <person name="Birren B."/>
        </authorList>
    </citation>
    <scope>NUCLEOTIDE SEQUENCE [LARGE SCALE GENOMIC DNA]</scope>
    <source>
        <strain evidence="3 4">CBS 650.93</strain>
    </source>
</reference>
<dbReference type="Gene3D" id="2.30.40.10">
    <property type="entry name" value="Urease, subunit C, domain 1"/>
    <property type="match status" value="1"/>
</dbReference>
<protein>
    <recommendedName>
        <fullName evidence="2">Amidohydrolase-related domain-containing protein</fullName>
    </recommendedName>
</protein>
<dbReference type="EMBL" id="KN847476">
    <property type="protein sequence ID" value="KIX07438.1"/>
    <property type="molecule type" value="Genomic_DNA"/>
</dbReference>
<dbReference type="InterPro" id="IPR006680">
    <property type="entry name" value="Amidohydro-rel"/>
</dbReference>
<accession>A0A0D2HAE7</accession>
<proteinExistence type="predicted"/>
<dbReference type="VEuPathDB" id="FungiDB:Z518_02091"/>
<feature type="domain" description="Amidohydrolase-related" evidence="2">
    <location>
        <begin position="21"/>
        <end position="178"/>
    </location>
</feature>
<dbReference type="GO" id="GO:0016810">
    <property type="term" value="F:hydrolase activity, acting on carbon-nitrogen (but not peptide) bonds"/>
    <property type="evidence" value="ECO:0007669"/>
    <property type="project" value="InterPro"/>
</dbReference>
<dbReference type="InterPro" id="IPR050287">
    <property type="entry name" value="MTA/SAH_deaminase"/>
</dbReference>
<evidence type="ECO:0000313" key="4">
    <source>
        <dbReference type="Proteomes" id="UP000053617"/>
    </source>
</evidence>
<keyword evidence="1" id="KW-0378">Hydrolase</keyword>
<evidence type="ECO:0000259" key="2">
    <source>
        <dbReference type="Pfam" id="PF01979"/>
    </source>
</evidence>
<organism evidence="3 4">
    <name type="scientific">Rhinocladiella mackenziei CBS 650.93</name>
    <dbReference type="NCBI Taxonomy" id="1442369"/>
    <lineage>
        <taxon>Eukaryota</taxon>
        <taxon>Fungi</taxon>
        <taxon>Dikarya</taxon>
        <taxon>Ascomycota</taxon>
        <taxon>Pezizomycotina</taxon>
        <taxon>Eurotiomycetes</taxon>
        <taxon>Chaetothyriomycetidae</taxon>
        <taxon>Chaetothyriales</taxon>
        <taxon>Herpotrichiellaceae</taxon>
        <taxon>Rhinocladiella</taxon>
    </lineage>
</organism>
<dbReference type="OrthoDB" id="194468at2759"/>
<dbReference type="InterPro" id="IPR011059">
    <property type="entry name" value="Metal-dep_hydrolase_composite"/>
</dbReference>
<dbReference type="AlphaFoldDB" id="A0A0D2HAE7"/>
<dbReference type="PANTHER" id="PTHR43794:SF11">
    <property type="entry name" value="AMIDOHYDROLASE-RELATED DOMAIN-CONTAINING PROTEIN"/>
    <property type="match status" value="1"/>
</dbReference>
<evidence type="ECO:0000313" key="3">
    <source>
        <dbReference type="EMBL" id="KIX07438.1"/>
    </source>
</evidence>
<name>A0A0D2HAE7_9EURO</name>
<dbReference type="Pfam" id="PF01979">
    <property type="entry name" value="Amidohydro_1"/>
    <property type="match status" value="1"/>
</dbReference>
<sequence>MTDLAVAGFKNRWPWALHQGSSESSHKAIRDACAGQDIGLTMYCAEALKEISIYRGNYDYKTNLIGSGEKTILGHMVNLDLEMDTPLLARTGEPVAHKSASNCKLASGIAPAPEMLAAKINAGDEIGRLIHNGVRRDAKLLTADEALEMATINGARASGLEKFMGSAEEGKNNDFIVLYASGFHCVPFDRD</sequence>
<dbReference type="InterPro" id="IPR032466">
    <property type="entry name" value="Metal_Hydrolase"/>
</dbReference>
<dbReference type="HOGENOM" id="CLU_1422119_0_0_1"/>
<evidence type="ECO:0000256" key="1">
    <source>
        <dbReference type="ARBA" id="ARBA00022801"/>
    </source>
</evidence>